<accession>A0A176QCQ1</accession>
<dbReference type="AlphaFoldDB" id="A0A176QCQ1"/>
<evidence type="ECO:0000256" key="1">
    <source>
        <dbReference type="SAM" id="MobiDB-lite"/>
    </source>
</evidence>
<name>A0A176QCQ1_9MICO</name>
<feature type="transmembrane region" description="Helical" evidence="2">
    <location>
        <begin position="12"/>
        <end position="33"/>
    </location>
</feature>
<sequence>MLDSFPDDPFATTVVVIIALGFVLVIGILLTAVMRGSVQWSRNNASPVETLTARVSGKRTSVSGGHGDSSASTWYHATFELPDGRRDELAISAKDYAQLAEGDRGQLTRQGTRFKGFRRDGVSGSAR</sequence>
<dbReference type="EMBL" id="LQZG01000002">
    <property type="protein sequence ID" value="OAB87454.1"/>
    <property type="molecule type" value="Genomic_DNA"/>
</dbReference>
<evidence type="ECO:0000313" key="3">
    <source>
        <dbReference type="EMBL" id="OAB87454.1"/>
    </source>
</evidence>
<dbReference type="Pfam" id="PF10694">
    <property type="entry name" value="DUF2500"/>
    <property type="match status" value="1"/>
</dbReference>
<proteinExistence type="predicted"/>
<evidence type="ECO:0000313" key="4">
    <source>
        <dbReference type="Proteomes" id="UP000076976"/>
    </source>
</evidence>
<feature type="compositionally biased region" description="Polar residues" evidence="1">
    <location>
        <begin position="58"/>
        <end position="71"/>
    </location>
</feature>
<keyword evidence="4" id="KW-1185">Reference proteome</keyword>
<keyword evidence="2" id="KW-0472">Membrane</keyword>
<keyword evidence="2" id="KW-0812">Transmembrane</keyword>
<comment type="caution">
    <text evidence="3">The sequence shown here is derived from an EMBL/GenBank/DDBJ whole genome shotgun (WGS) entry which is preliminary data.</text>
</comment>
<gene>
    <name evidence="3" type="ORF">AWH69_05050</name>
</gene>
<organism evidence="3 4">
    <name type="scientific">Janibacter melonis</name>
    <dbReference type="NCBI Taxonomy" id="262209"/>
    <lineage>
        <taxon>Bacteria</taxon>
        <taxon>Bacillati</taxon>
        <taxon>Actinomycetota</taxon>
        <taxon>Actinomycetes</taxon>
        <taxon>Micrococcales</taxon>
        <taxon>Intrasporangiaceae</taxon>
        <taxon>Janibacter</taxon>
    </lineage>
</organism>
<evidence type="ECO:0008006" key="5">
    <source>
        <dbReference type="Google" id="ProtNLM"/>
    </source>
</evidence>
<feature type="region of interest" description="Disordered" evidence="1">
    <location>
        <begin position="49"/>
        <end position="71"/>
    </location>
</feature>
<dbReference type="InterPro" id="IPR019635">
    <property type="entry name" value="DUF2500"/>
</dbReference>
<keyword evidence="2" id="KW-1133">Transmembrane helix</keyword>
<dbReference type="STRING" id="262209.AWH69_05050"/>
<evidence type="ECO:0000256" key="2">
    <source>
        <dbReference type="SAM" id="Phobius"/>
    </source>
</evidence>
<reference evidence="3 4" key="1">
    <citation type="submission" date="2016-01" db="EMBL/GenBank/DDBJ databases">
        <title>Janibacter melonis strain CD11_4 genome sequencing and assembly.</title>
        <authorList>
            <person name="Nair G.R."/>
            <person name="Kaur G."/>
            <person name="Chander A.M."/>
            <person name="Mayilraj S."/>
        </authorList>
    </citation>
    <scope>NUCLEOTIDE SEQUENCE [LARGE SCALE GENOMIC DNA]</scope>
    <source>
        <strain evidence="3 4">CD11-4</strain>
    </source>
</reference>
<protein>
    <recommendedName>
        <fullName evidence="5">DUF2500 family protein</fullName>
    </recommendedName>
</protein>
<dbReference type="Gene3D" id="2.40.50.660">
    <property type="match status" value="1"/>
</dbReference>
<dbReference type="Proteomes" id="UP000076976">
    <property type="component" value="Unassembled WGS sequence"/>
</dbReference>
<dbReference type="RefSeq" id="WP_068272729.1">
    <property type="nucleotide sequence ID" value="NZ_LQZG01000002.1"/>
</dbReference>